<evidence type="ECO:0000256" key="2">
    <source>
        <dbReference type="ARBA" id="ARBA00010113"/>
    </source>
</evidence>
<feature type="domain" description="Thg1 C-terminal" evidence="17">
    <location>
        <begin position="161"/>
        <end position="240"/>
    </location>
</feature>
<accession>A0A1B6FMY8</accession>
<evidence type="ECO:0000256" key="4">
    <source>
        <dbReference type="ARBA" id="ARBA00022310"/>
    </source>
</evidence>
<comment type="cofactor">
    <cofactor evidence="1">
        <name>Mg(2+)</name>
        <dbReference type="ChEBI" id="CHEBI:18420"/>
    </cofactor>
</comment>
<dbReference type="EC" id="2.7.7.79" evidence="3"/>
<dbReference type="InterPro" id="IPR007537">
    <property type="entry name" value="tRNAHis_GuaTrfase_Thg1"/>
</dbReference>
<evidence type="ECO:0000256" key="13">
    <source>
        <dbReference type="ARBA" id="ARBA00047281"/>
    </source>
</evidence>
<dbReference type="AlphaFoldDB" id="A0A1B6FMY8"/>
<dbReference type="PANTHER" id="PTHR12729:SF6">
    <property type="entry name" value="TRNA(HIS) GUANYLYLTRANSFERASE-RELATED"/>
    <property type="match status" value="1"/>
</dbReference>
<dbReference type="GO" id="GO:0008193">
    <property type="term" value="F:tRNA guanylyltransferase activity"/>
    <property type="evidence" value="ECO:0007669"/>
    <property type="project" value="UniProtKB-EC"/>
</dbReference>
<dbReference type="InterPro" id="IPR024956">
    <property type="entry name" value="tRNAHis_GuaTrfase_cat"/>
</dbReference>
<evidence type="ECO:0000256" key="9">
    <source>
        <dbReference type="ARBA" id="ARBA00022741"/>
    </source>
</evidence>
<dbReference type="PANTHER" id="PTHR12729">
    <property type="entry name" value="TRNA(HIS) GUANYLYLTRANSFERASE-RELATED"/>
    <property type="match status" value="1"/>
</dbReference>
<evidence type="ECO:0000256" key="14">
    <source>
        <dbReference type="ARBA" id="ARBA00058346"/>
    </source>
</evidence>
<dbReference type="EMBL" id="GECZ01018250">
    <property type="protein sequence ID" value="JAS51519.1"/>
    <property type="molecule type" value="Transcribed_RNA"/>
</dbReference>
<keyword evidence="6" id="KW-0819">tRNA processing</keyword>
<sequence>MYLNFILKQSILSIIVRTFVSSMAKSKFEYVREFESEIKCLPNCWIVVRLDGKGFHKFSDVHKFEKPNDKRALDLMTKAASRVFEELHDICFAFGHSDEYSFVFRKNTSIFNRRQEKLLSLVNSKFSSSYVYHWRDFFGSTELKYPPAFDGRIVLYPTDSNLRDYLSWRQADAHINNLYNTVFWALVLKKNMTTKEAEERLKGTLSSEKNEILFSEFNVNYNNEPEQYKKGTSLVRKLIKQPGRKLELFAVPLHCDIISDKFWEENPEILDCKAAVKFENNDNISVFSITPRKYVI</sequence>
<evidence type="ECO:0000256" key="11">
    <source>
        <dbReference type="ARBA" id="ARBA00023134"/>
    </source>
</evidence>
<dbReference type="FunFam" id="3.30.70.3000:FF:000001">
    <property type="entry name" value="tRNA(His) guanylyltransferase"/>
    <property type="match status" value="1"/>
</dbReference>
<reference evidence="18" key="1">
    <citation type="submission" date="2015-11" db="EMBL/GenBank/DDBJ databases">
        <title>De novo transcriptome assembly of four potential Pierce s Disease insect vectors from Arizona vineyards.</title>
        <authorList>
            <person name="Tassone E.E."/>
        </authorList>
    </citation>
    <scope>NUCLEOTIDE SEQUENCE</scope>
</reference>
<keyword evidence="8" id="KW-0479">Metal-binding</keyword>
<keyword evidence="11" id="KW-0342">GTP-binding</keyword>
<keyword evidence="5" id="KW-0808">Transferase</keyword>
<evidence type="ECO:0000256" key="7">
    <source>
        <dbReference type="ARBA" id="ARBA00022695"/>
    </source>
</evidence>
<keyword evidence="10" id="KW-0460">Magnesium</keyword>
<dbReference type="InterPro" id="IPR025845">
    <property type="entry name" value="Thg1_C_dom"/>
</dbReference>
<comment type="subunit">
    <text evidence="15">Homotetramer. Interacts with MFN1 and MFN2; functions as a guanyl-nucleotide exchange factor/GEF for MFN2 and also probably MFN1.</text>
</comment>
<keyword evidence="9" id="KW-0547">Nucleotide-binding</keyword>
<comment type="catalytic activity">
    <reaction evidence="13">
        <text>a 5'-end ribonucleotide-tRNA(His) + GTP + ATP + H2O = a 5'-end phospho-guanosine-ribonucleotide-tRNA(His) + AMP + 2 diphosphate + H(+)</text>
        <dbReference type="Rhea" id="RHEA:54564"/>
        <dbReference type="Rhea" id="RHEA-COMP:14193"/>
        <dbReference type="Rhea" id="RHEA-COMP:14917"/>
        <dbReference type="ChEBI" id="CHEBI:15377"/>
        <dbReference type="ChEBI" id="CHEBI:15378"/>
        <dbReference type="ChEBI" id="CHEBI:30616"/>
        <dbReference type="ChEBI" id="CHEBI:33019"/>
        <dbReference type="ChEBI" id="CHEBI:37565"/>
        <dbReference type="ChEBI" id="CHEBI:138282"/>
        <dbReference type="ChEBI" id="CHEBI:141847"/>
        <dbReference type="ChEBI" id="CHEBI:456215"/>
        <dbReference type="EC" id="2.7.7.79"/>
    </reaction>
</comment>
<dbReference type="Pfam" id="PF04446">
    <property type="entry name" value="Thg1"/>
    <property type="match status" value="1"/>
</dbReference>
<evidence type="ECO:0000259" key="17">
    <source>
        <dbReference type="Pfam" id="PF14413"/>
    </source>
</evidence>
<evidence type="ECO:0000256" key="5">
    <source>
        <dbReference type="ARBA" id="ARBA00022679"/>
    </source>
</evidence>
<evidence type="ECO:0000256" key="1">
    <source>
        <dbReference type="ARBA" id="ARBA00001946"/>
    </source>
</evidence>
<dbReference type="Gene3D" id="3.30.70.3000">
    <property type="match status" value="1"/>
</dbReference>
<dbReference type="GO" id="GO:0005525">
    <property type="term" value="F:GTP binding"/>
    <property type="evidence" value="ECO:0007669"/>
    <property type="project" value="UniProtKB-KW"/>
</dbReference>
<evidence type="ECO:0000313" key="18">
    <source>
        <dbReference type="EMBL" id="JAS51519.1"/>
    </source>
</evidence>
<organism evidence="18">
    <name type="scientific">Cuerna arida</name>
    <dbReference type="NCBI Taxonomy" id="1464854"/>
    <lineage>
        <taxon>Eukaryota</taxon>
        <taxon>Metazoa</taxon>
        <taxon>Ecdysozoa</taxon>
        <taxon>Arthropoda</taxon>
        <taxon>Hexapoda</taxon>
        <taxon>Insecta</taxon>
        <taxon>Pterygota</taxon>
        <taxon>Neoptera</taxon>
        <taxon>Paraneoptera</taxon>
        <taxon>Hemiptera</taxon>
        <taxon>Auchenorrhyncha</taxon>
        <taxon>Membracoidea</taxon>
        <taxon>Cicadellidae</taxon>
        <taxon>Cicadellinae</taxon>
        <taxon>Proconiini</taxon>
        <taxon>Cuerna</taxon>
    </lineage>
</organism>
<evidence type="ECO:0000259" key="16">
    <source>
        <dbReference type="Pfam" id="PF04446"/>
    </source>
</evidence>
<dbReference type="Pfam" id="PF14413">
    <property type="entry name" value="Thg1C"/>
    <property type="match status" value="1"/>
</dbReference>
<evidence type="ECO:0000256" key="10">
    <source>
        <dbReference type="ARBA" id="ARBA00022842"/>
    </source>
</evidence>
<comment type="function">
    <text evidence="14">Adds a GMP to the 5'-end of tRNA(His) after transcription and RNase P cleavage. This step is essential for proper recognition of the tRNA and for the fidelity of protein synthesis. Also functions as a guanyl-nucleotide exchange factor/GEF for the MFN1 and MFN2 mitofusins thereby regulating mitochondrial fusion. By regulating both mitochondrial dynamics and bioenergetic function, it contributes to cell survival following oxidative stress.</text>
</comment>
<evidence type="ECO:0000256" key="15">
    <source>
        <dbReference type="ARBA" id="ARBA00065710"/>
    </source>
</evidence>
<dbReference type="GO" id="GO:0006400">
    <property type="term" value="P:tRNA modification"/>
    <property type="evidence" value="ECO:0007669"/>
    <property type="project" value="InterPro"/>
</dbReference>
<feature type="domain" description="tRNAHis guanylyltransferase catalytic" evidence="16">
    <location>
        <begin position="28"/>
        <end position="157"/>
    </location>
</feature>
<proteinExistence type="inferred from homology"/>
<comment type="similarity">
    <text evidence="2">Belongs to the tRNA(His) guanylyltransferase family.</text>
</comment>
<evidence type="ECO:0000256" key="12">
    <source>
        <dbReference type="ARBA" id="ARBA00032480"/>
    </source>
</evidence>
<keyword evidence="7" id="KW-0548">Nucleotidyltransferase</keyword>
<evidence type="ECO:0000256" key="3">
    <source>
        <dbReference type="ARBA" id="ARBA00012511"/>
    </source>
</evidence>
<evidence type="ECO:0000256" key="6">
    <source>
        <dbReference type="ARBA" id="ARBA00022694"/>
    </source>
</evidence>
<protein>
    <recommendedName>
        <fullName evidence="4">Probable tRNA(His) guanylyltransferase</fullName>
        <ecNumber evidence="3">2.7.7.79</ecNumber>
    </recommendedName>
    <alternativeName>
        <fullName evidence="12">tRNA-histidine guanylyltransferase</fullName>
    </alternativeName>
</protein>
<name>A0A1B6FMY8_9HEMI</name>
<gene>
    <name evidence="18" type="ORF">g.15530</name>
</gene>
<dbReference type="GO" id="GO:0000287">
    <property type="term" value="F:magnesium ion binding"/>
    <property type="evidence" value="ECO:0007669"/>
    <property type="project" value="InterPro"/>
</dbReference>
<dbReference type="InterPro" id="IPR038469">
    <property type="entry name" value="tRNAHis_GuaTrfase_Thg1_sf"/>
</dbReference>
<evidence type="ECO:0000256" key="8">
    <source>
        <dbReference type="ARBA" id="ARBA00022723"/>
    </source>
</evidence>